<reference evidence="1" key="1">
    <citation type="journal article" date="2015" name="Genome Biol. Evol.">
        <title>Organellar Genomes of White Spruce (Picea glauca): Assembly and Annotation.</title>
        <authorList>
            <person name="Jackman S.D."/>
            <person name="Warren R.L."/>
            <person name="Gibb E.A."/>
            <person name="Vandervalk B.P."/>
            <person name="Mohamadi H."/>
            <person name="Chu J."/>
            <person name="Raymond A."/>
            <person name="Pleasance S."/>
            <person name="Coope R."/>
            <person name="Wildung M.R."/>
            <person name="Ritland C.E."/>
            <person name="Bousquet J."/>
            <person name="Jones S.J."/>
            <person name="Bohlmann J."/>
            <person name="Birol I."/>
        </authorList>
    </citation>
    <scope>NUCLEOTIDE SEQUENCE [LARGE SCALE GENOMIC DNA]</scope>
    <source>
        <tissue evidence="1">Flushing bud</tissue>
    </source>
</reference>
<gene>
    <name evidence="1" type="ORF">ABT39_MTgene2126</name>
</gene>
<sequence>MSLLTMISLKAKIRSFSHSTAEQPLIKAKRLPLMHEIYQGYLNI</sequence>
<evidence type="ECO:0000313" key="1">
    <source>
        <dbReference type="EMBL" id="KUM46023.1"/>
    </source>
</evidence>
<comment type="caution">
    <text evidence="1">The sequence shown here is derived from an EMBL/GenBank/DDBJ whole genome shotgun (WGS) entry which is preliminary data.</text>
</comment>
<protein>
    <submittedName>
        <fullName evidence="1">Uncharacterized protein</fullName>
    </submittedName>
</protein>
<dbReference type="EMBL" id="LKAM01000014">
    <property type="protein sequence ID" value="KUM46023.1"/>
    <property type="molecule type" value="Genomic_DNA"/>
</dbReference>
<proteinExistence type="predicted"/>
<name>A0A117NG07_PICGL</name>
<dbReference type="AlphaFoldDB" id="A0A117NG07"/>
<accession>A0A117NG07</accession>
<organism evidence="1">
    <name type="scientific">Picea glauca</name>
    <name type="common">White spruce</name>
    <name type="synonym">Pinus glauca</name>
    <dbReference type="NCBI Taxonomy" id="3330"/>
    <lineage>
        <taxon>Eukaryota</taxon>
        <taxon>Viridiplantae</taxon>
        <taxon>Streptophyta</taxon>
        <taxon>Embryophyta</taxon>
        <taxon>Tracheophyta</taxon>
        <taxon>Spermatophyta</taxon>
        <taxon>Pinopsida</taxon>
        <taxon>Pinidae</taxon>
        <taxon>Conifers I</taxon>
        <taxon>Pinales</taxon>
        <taxon>Pinaceae</taxon>
        <taxon>Picea</taxon>
    </lineage>
</organism>
<geneLocation type="mitochondrion" evidence="1"/>
<keyword evidence="1" id="KW-0496">Mitochondrion</keyword>